<gene>
    <name evidence="1" type="ORF">UFOVP682_14</name>
</gene>
<evidence type="ECO:0000313" key="1">
    <source>
        <dbReference type="EMBL" id="CAB4157229.1"/>
    </source>
</evidence>
<name>A0A6J5NDP5_9CAUD</name>
<sequence length="75" mass="8686">MRKTFEFLCESGERIERFVEYEDKVVCCNCGKTARRTISAPAFKLEGWSGAFPTAHAKFDKKHQDKLKSEQKANR</sequence>
<reference evidence="1" key="1">
    <citation type="submission" date="2020-04" db="EMBL/GenBank/DDBJ databases">
        <authorList>
            <person name="Chiriac C."/>
            <person name="Salcher M."/>
            <person name="Ghai R."/>
            <person name="Kavagutti S V."/>
        </authorList>
    </citation>
    <scope>NUCLEOTIDE SEQUENCE</scope>
</reference>
<accession>A0A6J5NDP5</accession>
<organism evidence="1">
    <name type="scientific">uncultured Caudovirales phage</name>
    <dbReference type="NCBI Taxonomy" id="2100421"/>
    <lineage>
        <taxon>Viruses</taxon>
        <taxon>Duplodnaviria</taxon>
        <taxon>Heunggongvirae</taxon>
        <taxon>Uroviricota</taxon>
        <taxon>Caudoviricetes</taxon>
        <taxon>Peduoviridae</taxon>
        <taxon>Maltschvirus</taxon>
        <taxon>Maltschvirus maltsch</taxon>
    </lineage>
</organism>
<dbReference type="EMBL" id="LR796661">
    <property type="protein sequence ID" value="CAB4157229.1"/>
    <property type="molecule type" value="Genomic_DNA"/>
</dbReference>
<protein>
    <submittedName>
        <fullName evidence="1">Uncharacterized protein</fullName>
    </submittedName>
</protein>
<proteinExistence type="predicted"/>